<accession>A0A2S2QS23</accession>
<proteinExistence type="predicted"/>
<dbReference type="AlphaFoldDB" id="A0A2S2QS23"/>
<organism evidence="1">
    <name type="scientific">Sipha flava</name>
    <name type="common">yellow sugarcane aphid</name>
    <dbReference type="NCBI Taxonomy" id="143950"/>
    <lineage>
        <taxon>Eukaryota</taxon>
        <taxon>Metazoa</taxon>
        <taxon>Ecdysozoa</taxon>
        <taxon>Arthropoda</taxon>
        <taxon>Hexapoda</taxon>
        <taxon>Insecta</taxon>
        <taxon>Pterygota</taxon>
        <taxon>Neoptera</taxon>
        <taxon>Paraneoptera</taxon>
        <taxon>Hemiptera</taxon>
        <taxon>Sternorrhyncha</taxon>
        <taxon>Aphidomorpha</taxon>
        <taxon>Aphidoidea</taxon>
        <taxon>Aphididae</taxon>
        <taxon>Sipha</taxon>
    </lineage>
</organism>
<protein>
    <submittedName>
        <fullName evidence="1">Uncharacterized protein</fullName>
    </submittedName>
</protein>
<sequence>MIDGKVCNALTENTSTQVCYICKATPKDMNNIFHINKRPVNHKTFTFGLSPLHAWIRMFECLIHVSYRLDFKIWQARGEENKQMLKVRKEEIQKQFRLKMGLIIDQPTQRGAGTSNDGNTARRFFVDTEMSSSITGLKKRIN</sequence>
<name>A0A2S2QS23_9HEMI</name>
<dbReference type="EMBL" id="GGMS01011342">
    <property type="protein sequence ID" value="MBY80545.1"/>
    <property type="molecule type" value="Transcribed_RNA"/>
</dbReference>
<evidence type="ECO:0000313" key="1">
    <source>
        <dbReference type="EMBL" id="MBY80545.1"/>
    </source>
</evidence>
<reference evidence="1" key="1">
    <citation type="submission" date="2018-04" db="EMBL/GenBank/DDBJ databases">
        <title>Transcriptome assembly of Sipha flava.</title>
        <authorList>
            <person name="Scully E.D."/>
            <person name="Geib S.M."/>
            <person name="Palmer N.A."/>
            <person name="Koch K."/>
            <person name="Bradshaw J."/>
            <person name="Heng-Moss T."/>
            <person name="Sarath G."/>
        </authorList>
    </citation>
    <scope>NUCLEOTIDE SEQUENCE</scope>
</reference>
<dbReference type="OrthoDB" id="6600779at2759"/>
<gene>
    <name evidence="1" type="ORF">g.492</name>
</gene>